<keyword evidence="2" id="KW-0418">Kinase</keyword>
<dbReference type="InterPro" id="IPR014710">
    <property type="entry name" value="RmlC-like_jellyroll"/>
</dbReference>
<keyword evidence="2" id="KW-0808">Transferase</keyword>
<dbReference type="GO" id="GO:0016301">
    <property type="term" value="F:kinase activity"/>
    <property type="evidence" value="ECO:0007669"/>
    <property type="project" value="UniProtKB-KW"/>
</dbReference>
<protein>
    <submittedName>
        <fullName evidence="2">cAMP-binding domain of CRP or a regulatory subunit of cAMP-dependent protein kinases</fullName>
    </submittedName>
</protein>
<dbReference type="EMBL" id="FQZH01000001">
    <property type="protein sequence ID" value="SHI66195.1"/>
    <property type="molecule type" value="Genomic_DNA"/>
</dbReference>
<dbReference type="PROSITE" id="PS50042">
    <property type="entry name" value="CNMP_BINDING_3"/>
    <property type="match status" value="1"/>
</dbReference>
<organism evidence="2 3">
    <name type="scientific">Flavobacterium haoranii</name>
    <dbReference type="NCBI Taxonomy" id="683124"/>
    <lineage>
        <taxon>Bacteria</taxon>
        <taxon>Pseudomonadati</taxon>
        <taxon>Bacteroidota</taxon>
        <taxon>Flavobacteriia</taxon>
        <taxon>Flavobacteriales</taxon>
        <taxon>Flavobacteriaceae</taxon>
        <taxon>Flavobacterium</taxon>
    </lineage>
</organism>
<gene>
    <name evidence="2" type="ORF">SAMN05444337_0504</name>
</gene>
<dbReference type="STRING" id="683124.SAMN05444337_0504"/>
<dbReference type="OrthoDB" id="663011at2"/>
<keyword evidence="3" id="KW-1185">Reference proteome</keyword>
<evidence type="ECO:0000313" key="2">
    <source>
        <dbReference type="EMBL" id="SHI66195.1"/>
    </source>
</evidence>
<reference evidence="2 3" key="1">
    <citation type="submission" date="2016-11" db="EMBL/GenBank/DDBJ databases">
        <authorList>
            <person name="Jaros S."/>
            <person name="Januszkiewicz K."/>
            <person name="Wedrychowicz H."/>
        </authorList>
    </citation>
    <scope>NUCLEOTIDE SEQUENCE [LARGE SCALE GENOMIC DNA]</scope>
    <source>
        <strain evidence="2 3">DSM 22807</strain>
    </source>
</reference>
<evidence type="ECO:0000259" key="1">
    <source>
        <dbReference type="PROSITE" id="PS50042"/>
    </source>
</evidence>
<dbReference type="InterPro" id="IPR000595">
    <property type="entry name" value="cNMP-bd_dom"/>
</dbReference>
<dbReference type="SUPFAM" id="SSF51206">
    <property type="entry name" value="cAMP-binding domain-like"/>
    <property type="match status" value="1"/>
</dbReference>
<sequence length="188" mass="21977">MDKLRKILQEKVEISESDWNFIASKLQTKDFKKKEFLITTNQVEQNIYFILEGVFRIFIELAEKDVTSDFGFPNKLISSYSSFLTQTPSVACIQSLTKSKVIFITREDLDEIYKNTSCGESIGRVFAEEFFMYKSKRELSFMKDSPTERYLNLFKEQQNLVQEIPQKYLASYIGITPQALSRIRAKIL</sequence>
<dbReference type="InterPro" id="IPR018490">
    <property type="entry name" value="cNMP-bd_dom_sf"/>
</dbReference>
<accession>A0A1M6CYP2</accession>
<dbReference type="Gene3D" id="2.60.120.10">
    <property type="entry name" value="Jelly Rolls"/>
    <property type="match status" value="1"/>
</dbReference>
<feature type="domain" description="Cyclic nucleotide-binding" evidence="1">
    <location>
        <begin position="22"/>
        <end position="112"/>
    </location>
</feature>
<dbReference type="Pfam" id="PF00027">
    <property type="entry name" value="cNMP_binding"/>
    <property type="match status" value="1"/>
</dbReference>
<dbReference type="AlphaFoldDB" id="A0A1M6CYP2"/>
<dbReference type="Proteomes" id="UP000184232">
    <property type="component" value="Unassembled WGS sequence"/>
</dbReference>
<name>A0A1M6CYP2_9FLAO</name>
<dbReference type="CDD" id="cd00038">
    <property type="entry name" value="CAP_ED"/>
    <property type="match status" value="1"/>
</dbReference>
<proteinExistence type="predicted"/>
<dbReference type="RefSeq" id="WP_072781317.1">
    <property type="nucleotide sequence ID" value="NZ_CP045292.1"/>
</dbReference>
<evidence type="ECO:0000313" key="3">
    <source>
        <dbReference type="Proteomes" id="UP000184232"/>
    </source>
</evidence>